<dbReference type="PRINTS" id="PR01851">
    <property type="entry name" value="CYSFIBREGLTR"/>
</dbReference>
<dbReference type="InterPro" id="IPR011527">
    <property type="entry name" value="ABC1_TM_dom"/>
</dbReference>
<dbReference type="FunFam" id="3.40.50.300:FF:001172">
    <property type="entry name" value="Cystic fibrosis transmembrane conductance regulator"/>
    <property type="match status" value="1"/>
</dbReference>
<dbReference type="GO" id="GO:0005524">
    <property type="term" value="F:ATP binding"/>
    <property type="evidence" value="ECO:0007669"/>
    <property type="project" value="UniProtKB-KW"/>
</dbReference>
<keyword evidence="11 31" id="KW-0812">Transmembrane</keyword>
<dbReference type="InterPro" id="IPR027417">
    <property type="entry name" value="P-loop_NTPase"/>
</dbReference>
<feature type="transmembrane region" description="Helical" evidence="31">
    <location>
        <begin position="516"/>
        <end position="536"/>
    </location>
</feature>
<dbReference type="GO" id="GO:0031901">
    <property type="term" value="C:early endosome membrane"/>
    <property type="evidence" value="ECO:0007669"/>
    <property type="project" value="UniProtKB-SubCell"/>
</dbReference>
<evidence type="ECO:0000256" key="22">
    <source>
        <dbReference type="ARBA" id="ARBA00023235"/>
    </source>
</evidence>
<dbReference type="GO" id="GO:0005260">
    <property type="term" value="F:intracellularly ATP-gated chloride channel activity"/>
    <property type="evidence" value="ECO:0007669"/>
    <property type="project" value="UniProtKB-EC"/>
</dbReference>
<keyword evidence="21 31" id="KW-0868">Chloride</keyword>
<evidence type="ECO:0000259" key="34">
    <source>
        <dbReference type="PROSITE" id="PS50929"/>
    </source>
</evidence>
<keyword evidence="31" id="KW-0406">Ion transport</keyword>
<evidence type="ECO:0000256" key="15">
    <source>
        <dbReference type="ARBA" id="ARBA00022824"/>
    </source>
</evidence>
<comment type="similarity">
    <text evidence="5 31">Belongs to the ABC transporter superfamily. ABCC family. CFTR transporter (TC 3.A.1.202) subfamily.</text>
</comment>
<evidence type="ECO:0000256" key="23">
    <source>
        <dbReference type="ARBA" id="ARBA00023303"/>
    </source>
</evidence>
<evidence type="ECO:0000256" key="2">
    <source>
        <dbReference type="ARBA" id="ARBA00004424"/>
    </source>
</evidence>
<keyword evidence="18 31" id="KW-0472">Membrane</keyword>
<comment type="catalytic activity">
    <reaction evidence="29">
        <text>hydrogencarbonate(in) = hydrogencarbonate(out)</text>
        <dbReference type="Rhea" id="RHEA:28695"/>
        <dbReference type="ChEBI" id="CHEBI:17544"/>
    </reaction>
</comment>
<evidence type="ECO:0000256" key="11">
    <source>
        <dbReference type="ARBA" id="ARBA00022692"/>
    </source>
</evidence>
<dbReference type="SMART" id="SM00382">
    <property type="entry name" value="AAA"/>
    <property type="match status" value="1"/>
</dbReference>
<reference evidence="35" key="2">
    <citation type="submission" date="2025-09" db="UniProtKB">
        <authorList>
            <consortium name="Ensembl"/>
        </authorList>
    </citation>
    <scope>IDENTIFICATION</scope>
</reference>
<evidence type="ECO:0000256" key="6">
    <source>
        <dbReference type="ARBA" id="ARBA00012195"/>
    </source>
</evidence>
<feature type="transmembrane region" description="Helical" evidence="31">
    <location>
        <begin position="416"/>
        <end position="446"/>
    </location>
</feature>
<evidence type="ECO:0000256" key="4">
    <source>
        <dbReference type="ARBA" id="ARBA00004520"/>
    </source>
</evidence>
<protein>
    <recommendedName>
        <fullName evidence="7 31">Cystic fibrosis transmembrane conductance regulator</fullName>
        <ecNumber evidence="6 31">5.6.1.6</ecNumber>
    </recommendedName>
    <alternativeName>
        <fullName evidence="25 31">ATP-binding cassette sub-family C member 7</fullName>
    </alternativeName>
    <alternativeName>
        <fullName evidence="26 31">Channel conductance-controlling ATPase</fullName>
    </alternativeName>
    <alternativeName>
        <fullName evidence="27 31">cAMP-dependent chloride channel</fullName>
    </alternativeName>
</protein>
<evidence type="ECO:0000256" key="10">
    <source>
        <dbReference type="ARBA" id="ARBA00022553"/>
    </source>
</evidence>
<dbReference type="PANTHER" id="PTHR24223:SF19">
    <property type="entry name" value="CYSTIC FIBROSIS TRANSMEMBRANE CONDUCTANCE REGULATOR"/>
    <property type="match status" value="1"/>
</dbReference>
<dbReference type="GO" id="GO:0005789">
    <property type="term" value="C:endoplasmic reticulum membrane"/>
    <property type="evidence" value="ECO:0007669"/>
    <property type="project" value="UniProtKB-SubCell"/>
</dbReference>
<evidence type="ECO:0000256" key="17">
    <source>
        <dbReference type="ARBA" id="ARBA00022989"/>
    </source>
</evidence>
<dbReference type="InterPro" id="IPR003439">
    <property type="entry name" value="ABC_transporter-like_ATP-bd"/>
</dbReference>
<evidence type="ECO:0000256" key="25">
    <source>
        <dbReference type="ARBA" id="ARBA00029720"/>
    </source>
</evidence>
<dbReference type="InterPro" id="IPR050173">
    <property type="entry name" value="ABC_transporter_C-like"/>
</dbReference>
<keyword evidence="12" id="KW-0677">Repeat</keyword>
<dbReference type="InterPro" id="IPR003593">
    <property type="entry name" value="AAA+_ATPase"/>
</dbReference>
<dbReference type="Pfam" id="PF14396">
    <property type="entry name" value="CFTR_R"/>
    <property type="match status" value="1"/>
</dbReference>
<evidence type="ECO:0000256" key="5">
    <source>
        <dbReference type="ARBA" id="ARBA00009118"/>
    </source>
</evidence>
<organism evidence="35 36">
    <name type="scientific">Cyclopterus lumpus</name>
    <name type="common">Lumpsucker</name>
    <dbReference type="NCBI Taxonomy" id="8103"/>
    <lineage>
        <taxon>Eukaryota</taxon>
        <taxon>Metazoa</taxon>
        <taxon>Chordata</taxon>
        <taxon>Craniata</taxon>
        <taxon>Vertebrata</taxon>
        <taxon>Euteleostomi</taxon>
        <taxon>Actinopterygii</taxon>
        <taxon>Neopterygii</taxon>
        <taxon>Teleostei</taxon>
        <taxon>Neoteleostei</taxon>
        <taxon>Acanthomorphata</taxon>
        <taxon>Eupercaria</taxon>
        <taxon>Perciformes</taxon>
        <taxon>Cottioidei</taxon>
        <taxon>Cottales</taxon>
        <taxon>Cyclopteridae</taxon>
        <taxon>Cyclopterus</taxon>
    </lineage>
</organism>
<reference evidence="35" key="1">
    <citation type="submission" date="2025-08" db="UniProtKB">
        <authorList>
            <consortium name="Ensembl"/>
        </authorList>
    </citation>
    <scope>IDENTIFICATION</scope>
</reference>
<evidence type="ECO:0000256" key="14">
    <source>
        <dbReference type="ARBA" id="ARBA00022753"/>
    </source>
</evidence>
<evidence type="ECO:0000256" key="28">
    <source>
        <dbReference type="ARBA" id="ARBA00034073"/>
    </source>
</evidence>
<evidence type="ECO:0000256" key="13">
    <source>
        <dbReference type="ARBA" id="ARBA00022741"/>
    </source>
</evidence>
<comment type="function">
    <text evidence="31">Epithelial ion channel that plays an important role in the regulation of epithelial ion and water transport and fluid homeostasis. Mediates the transport of chloride ions across the cell membrane. Possesses an intrinsic ATPase activity and utilizes ATP to gate its channel; the passive flow of anions through the channel is gated by cycles of ATP binding and hydrolysis by the ATP-binding domains. The ion channel is also permeable to HCO(3)(-); selectivity depends on the extracellular chloride concentration. Exerts its function also by modulating the activity of other ion channels and transporters. Contributes to the regulation of the pH and the ion content of the epithelial fluid layer.</text>
</comment>
<evidence type="ECO:0000256" key="19">
    <source>
        <dbReference type="ARBA" id="ARBA00023173"/>
    </source>
</evidence>
<dbReference type="PANTHER" id="PTHR24223">
    <property type="entry name" value="ATP-BINDING CASSETTE SUB-FAMILY C"/>
    <property type="match status" value="1"/>
</dbReference>
<sequence>THLDIVTEKEIFEKCVCKLMASKARIVVTSKLEHLKRADRILLLHNGDCLLLRHLLGAAGQAARLQLPPPRPWRPTTTSTRSDACSILTETLRRVSVDETAGPPGGRTATRKNANSHSSSVRCGGPQVLLHRELPTGPSNAPQSTTIEDGAREFSERKFSVVPEDDQVEEVLPRGNLYHHGLQHLNGQRRQSVLAFMTKSQGQERREQIQSSFRKKLSITPQCDLVSELDIYARRLSKDSVYDISEDVDEADMEQCFADERENIFETTSWSTYLRYITTNRSLVYVLIFIVLVFFIEVKITVFKLLFLLIEIWRDGANPTSPNFIDTQHPNTSSPLHPPGGHRHADQRLLHHLHLRGHVGRACWPWASSGVSRSCTTLLTVSKRLHEQMLSYILLPVCPLSFSFIHLFFLSPQLTLIVTGAIFTVSIIRPYIFIAAIPLAVIFVILRKYFLRTGQQLKLLEAEARSPIFSHLIISLKGLWTIRAFGRQTYFETLFHKALNTHTATWFHYLSTLRWFLFRCDMIFVLFFTAAAFIAVGTNQDKPGEVGIIVALAMLILGTFQWAVITSITVDGLMRSVDRVFKFIDLPSEEPLPEKSGGHGEPDLVIGNPHAQGCWPNRGRMEVQGLTVKYTEAGRSVLSDISFSVEGGQSIGLLGRTGSGKSTLLSALLRLASTEGEISIDGVSWSSVSLHTWRKAFGVVPQRVFILTGTFRMNLDPHGGHSDEELWRVAEEVGLKSVIEQFPDKLDFQLEDGGNVLSNGHKQLLCLARSILSKARILLLDEPSAYLDPITLQVLRKTLKHSFSRCTVILSEHRVEPLLECQSFLMIEGSSMKSYDSLQKLLNETSLLKQAMSPSDRLRLFPTLHRLNSSKRAPPPTAKISSLPEEAEDEVHDTRL</sequence>
<evidence type="ECO:0000259" key="33">
    <source>
        <dbReference type="PROSITE" id="PS50893"/>
    </source>
</evidence>
<evidence type="ECO:0000313" key="35">
    <source>
        <dbReference type="Ensembl" id="ENSCLMP00005016275.1"/>
    </source>
</evidence>
<keyword evidence="13 31" id="KW-0547">Nucleotide-binding</keyword>
<feature type="transmembrane region" description="Helical" evidence="31">
    <location>
        <begin position="548"/>
        <end position="570"/>
    </location>
</feature>
<dbReference type="Ensembl" id="ENSCLMT00005017250.1">
    <property type="protein sequence ID" value="ENSCLMP00005016275.1"/>
    <property type="gene ID" value="ENSCLMG00005005995.1"/>
</dbReference>
<comment type="subcellular location">
    <subcellularLocation>
        <location evidence="2">Apical cell membrane</location>
        <topology evidence="2">Multi-pass membrane protein</topology>
    </subcellularLocation>
    <subcellularLocation>
        <location evidence="31">Cell membrane</location>
        <topology evidence="31">Multi-pass membrane protein</topology>
    </subcellularLocation>
    <subcellularLocation>
        <location evidence="4">Early endosome membrane</location>
        <topology evidence="4">Multi-pass membrane protein</topology>
    </subcellularLocation>
    <subcellularLocation>
        <location evidence="3">Endoplasmic reticulum membrane</location>
        <topology evidence="3">Multi-pass membrane protein</topology>
    </subcellularLocation>
    <subcellularLocation>
        <location evidence="1">Recycling endosome membrane</location>
        <topology evidence="1">Multi-pass membrane protein</topology>
    </subcellularLocation>
</comment>
<dbReference type="Proteomes" id="UP000694565">
    <property type="component" value="Unplaced"/>
</dbReference>
<dbReference type="PROSITE" id="PS50929">
    <property type="entry name" value="ABC_TM1F"/>
    <property type="match status" value="1"/>
</dbReference>
<dbReference type="GO" id="GO:0015701">
    <property type="term" value="P:bicarbonate transport"/>
    <property type="evidence" value="ECO:0007669"/>
    <property type="project" value="TreeGrafter"/>
</dbReference>
<feature type="transmembrane region" description="Helical" evidence="31">
    <location>
        <begin position="283"/>
        <end position="310"/>
    </location>
</feature>
<evidence type="ECO:0000256" key="7">
    <source>
        <dbReference type="ARBA" id="ARBA00016668"/>
    </source>
</evidence>
<dbReference type="Gene3D" id="1.20.1560.10">
    <property type="entry name" value="ABC transporter type 1, transmembrane domain"/>
    <property type="match status" value="1"/>
</dbReference>
<evidence type="ECO:0000313" key="36">
    <source>
        <dbReference type="Proteomes" id="UP000694565"/>
    </source>
</evidence>
<keyword evidence="17 31" id="KW-1133">Transmembrane helix</keyword>
<dbReference type="GO" id="GO:0140359">
    <property type="term" value="F:ABC-type transporter activity"/>
    <property type="evidence" value="ECO:0007669"/>
    <property type="project" value="InterPro"/>
</dbReference>
<evidence type="ECO:0000256" key="18">
    <source>
        <dbReference type="ARBA" id="ARBA00023136"/>
    </source>
</evidence>
<keyword evidence="14" id="KW-0967">Endosome</keyword>
<keyword evidence="36" id="KW-1185">Reference proteome</keyword>
<evidence type="ECO:0000256" key="27">
    <source>
        <dbReference type="ARBA" id="ARBA00033163"/>
    </source>
</evidence>
<keyword evidence="15" id="KW-0256">Endoplasmic reticulum</keyword>
<evidence type="ECO:0000256" key="26">
    <source>
        <dbReference type="ARBA" id="ARBA00031358"/>
    </source>
</evidence>
<dbReference type="Pfam" id="PF00664">
    <property type="entry name" value="ABC_membrane"/>
    <property type="match status" value="1"/>
</dbReference>
<dbReference type="SUPFAM" id="SSF90123">
    <property type="entry name" value="ABC transporter transmembrane region"/>
    <property type="match status" value="1"/>
</dbReference>
<feature type="domain" description="ABC transmembrane type-1" evidence="34">
    <location>
        <begin position="416"/>
        <end position="564"/>
    </location>
</feature>
<dbReference type="GO" id="GO:0034707">
    <property type="term" value="C:chloride channel complex"/>
    <property type="evidence" value="ECO:0007669"/>
    <property type="project" value="UniProtKB-UniRule"/>
</dbReference>
<dbReference type="GO" id="GO:0016887">
    <property type="term" value="F:ATP hydrolysis activity"/>
    <property type="evidence" value="ECO:0007669"/>
    <property type="project" value="InterPro"/>
</dbReference>
<keyword evidence="20" id="KW-0325">Glycoprotein</keyword>
<keyword evidence="19 31" id="KW-0869">Chloride channel</keyword>
<dbReference type="GO" id="GO:0005829">
    <property type="term" value="C:cytosol"/>
    <property type="evidence" value="ECO:0007669"/>
    <property type="project" value="TreeGrafter"/>
</dbReference>
<dbReference type="EC" id="5.6.1.6" evidence="6 31"/>
<feature type="region of interest" description="Disordered" evidence="32">
    <location>
        <begin position="866"/>
        <end position="896"/>
    </location>
</feature>
<keyword evidence="23 31" id="KW-0407">Ion channel</keyword>
<accession>A0A8C2XBB9</accession>
<feature type="region of interest" description="Disordered" evidence="32">
    <location>
        <begin position="96"/>
        <end position="123"/>
    </location>
</feature>
<evidence type="ECO:0000256" key="21">
    <source>
        <dbReference type="ARBA" id="ARBA00023214"/>
    </source>
</evidence>
<dbReference type="GO" id="GO:0055038">
    <property type="term" value="C:recycling endosome membrane"/>
    <property type="evidence" value="ECO:0007669"/>
    <property type="project" value="UniProtKB-SubCell"/>
</dbReference>
<evidence type="ECO:0000256" key="30">
    <source>
        <dbReference type="ARBA" id="ARBA00048778"/>
    </source>
</evidence>
<evidence type="ECO:0000256" key="12">
    <source>
        <dbReference type="ARBA" id="ARBA00022737"/>
    </source>
</evidence>
<evidence type="ECO:0000256" key="31">
    <source>
        <dbReference type="RuleBase" id="RU362037"/>
    </source>
</evidence>
<feature type="transmembrane region" description="Helical" evidence="31">
    <location>
        <begin position="389"/>
        <end position="410"/>
    </location>
</feature>
<dbReference type="Pfam" id="PF00005">
    <property type="entry name" value="ABC_tran"/>
    <property type="match status" value="1"/>
</dbReference>
<feature type="compositionally biased region" description="Acidic residues" evidence="32">
    <location>
        <begin position="885"/>
        <end position="896"/>
    </location>
</feature>
<comment type="catalytic activity">
    <reaction evidence="28 31">
        <text>ATP + H2O + closed Cl(-) channel = ADP + phosphate + open Cl(-) channel.</text>
        <dbReference type="EC" id="5.6.1.6"/>
    </reaction>
</comment>
<keyword evidence="9" id="KW-1003">Cell membrane</keyword>
<proteinExistence type="inferred from homology"/>
<evidence type="ECO:0000256" key="8">
    <source>
        <dbReference type="ARBA" id="ARBA00022448"/>
    </source>
</evidence>
<dbReference type="InterPro" id="IPR036640">
    <property type="entry name" value="ABC1_TM_sf"/>
</dbReference>
<dbReference type="GO" id="GO:0016324">
    <property type="term" value="C:apical plasma membrane"/>
    <property type="evidence" value="ECO:0007669"/>
    <property type="project" value="UniProtKB-SubCell"/>
</dbReference>
<evidence type="ECO:0000256" key="9">
    <source>
        <dbReference type="ARBA" id="ARBA00022475"/>
    </source>
</evidence>
<comment type="catalytic activity">
    <reaction evidence="24">
        <text>chloride(in) = chloride(out)</text>
        <dbReference type="Rhea" id="RHEA:29823"/>
        <dbReference type="ChEBI" id="CHEBI:17996"/>
    </reaction>
</comment>
<evidence type="ECO:0000256" key="32">
    <source>
        <dbReference type="SAM" id="MobiDB-lite"/>
    </source>
</evidence>
<comment type="caution">
    <text evidence="31">Lacks conserved residue(s) required for the propagation of feature annotation.</text>
</comment>
<evidence type="ECO:0000256" key="29">
    <source>
        <dbReference type="ARBA" id="ARBA00044653"/>
    </source>
</evidence>
<evidence type="ECO:0000256" key="16">
    <source>
        <dbReference type="ARBA" id="ARBA00022840"/>
    </source>
</evidence>
<dbReference type="PROSITE" id="PS50893">
    <property type="entry name" value="ABC_TRANSPORTER_2"/>
    <property type="match status" value="1"/>
</dbReference>
<keyword evidence="16 31" id="KW-0067">ATP-binding</keyword>
<evidence type="ECO:0000256" key="3">
    <source>
        <dbReference type="ARBA" id="ARBA00004477"/>
    </source>
</evidence>
<dbReference type="Gene3D" id="3.40.50.300">
    <property type="entry name" value="P-loop containing nucleotide triphosphate hydrolases"/>
    <property type="match status" value="2"/>
</dbReference>
<keyword evidence="8 31" id="KW-0813">Transport</keyword>
<keyword evidence="22" id="KW-0413">Isomerase</keyword>
<evidence type="ECO:0000256" key="20">
    <source>
        <dbReference type="ARBA" id="ARBA00023180"/>
    </source>
</evidence>
<dbReference type="InterPro" id="IPR009147">
    <property type="entry name" value="CFTR/ABCC7"/>
</dbReference>
<feature type="compositionally biased region" description="Polar residues" evidence="32">
    <location>
        <begin position="111"/>
        <end position="121"/>
    </location>
</feature>
<evidence type="ECO:0000256" key="24">
    <source>
        <dbReference type="ARBA" id="ARBA00024167"/>
    </source>
</evidence>
<keyword evidence="10 31" id="KW-0597">Phosphoprotein</keyword>
<dbReference type="GeneTree" id="ENSGT00940000158567"/>
<dbReference type="InterPro" id="IPR025837">
    <property type="entry name" value="CFTR_reg_dom"/>
</dbReference>
<name>A0A8C2XBB9_CYCLU</name>
<evidence type="ECO:0000256" key="1">
    <source>
        <dbReference type="ARBA" id="ARBA00004195"/>
    </source>
</evidence>
<comment type="catalytic activity">
    <reaction evidence="30">
        <text>ATP + H2O = ADP + phosphate + H(+)</text>
        <dbReference type="Rhea" id="RHEA:13065"/>
        <dbReference type="ChEBI" id="CHEBI:15377"/>
        <dbReference type="ChEBI" id="CHEBI:15378"/>
        <dbReference type="ChEBI" id="CHEBI:30616"/>
        <dbReference type="ChEBI" id="CHEBI:43474"/>
        <dbReference type="ChEBI" id="CHEBI:456216"/>
    </reaction>
    <physiologicalReaction direction="left-to-right" evidence="30">
        <dbReference type="Rhea" id="RHEA:13066"/>
    </physiologicalReaction>
</comment>
<dbReference type="AlphaFoldDB" id="A0A8C2XBB9"/>
<dbReference type="SUPFAM" id="SSF52540">
    <property type="entry name" value="P-loop containing nucleoside triphosphate hydrolases"/>
    <property type="match status" value="1"/>
</dbReference>
<feature type="domain" description="ABC transporter" evidence="33">
    <location>
        <begin position="623"/>
        <end position="854"/>
    </location>
</feature>